<dbReference type="EMBL" id="JABBNB010000010">
    <property type="protein sequence ID" value="NMO01858.1"/>
    <property type="molecule type" value="Genomic_DNA"/>
</dbReference>
<evidence type="ECO:0000313" key="2">
    <source>
        <dbReference type="EMBL" id="NMO01858.1"/>
    </source>
</evidence>
<accession>A0A848L2H6</accession>
<gene>
    <name evidence="2" type="ORF">HH308_11610</name>
</gene>
<name>A0A848L2H6_9ACTN</name>
<dbReference type="InterPro" id="IPR011010">
    <property type="entry name" value="DNA_brk_join_enz"/>
</dbReference>
<evidence type="ECO:0008006" key="4">
    <source>
        <dbReference type="Google" id="ProtNLM"/>
    </source>
</evidence>
<dbReference type="GO" id="GO:0006310">
    <property type="term" value="P:DNA recombination"/>
    <property type="evidence" value="ECO:0007669"/>
    <property type="project" value="UniProtKB-KW"/>
</dbReference>
<sequence length="54" mass="5717">MRHTSVSVMLDAGIPPTVVAAWPEHDPRMTVSVYGRTYDDSLKSAGAALFGPSA</sequence>
<organism evidence="2 3">
    <name type="scientific">Gordonia asplenii</name>
    <dbReference type="NCBI Taxonomy" id="2725283"/>
    <lineage>
        <taxon>Bacteria</taxon>
        <taxon>Bacillati</taxon>
        <taxon>Actinomycetota</taxon>
        <taxon>Actinomycetes</taxon>
        <taxon>Mycobacteriales</taxon>
        <taxon>Gordoniaceae</taxon>
        <taxon>Gordonia</taxon>
    </lineage>
</organism>
<protein>
    <recommendedName>
        <fullName evidence="4">Phage integrase family protein</fullName>
    </recommendedName>
</protein>
<reference evidence="2 3" key="1">
    <citation type="submission" date="2020-04" db="EMBL/GenBank/DDBJ databases">
        <title>Gordonia sp. nov. TBRC 11910.</title>
        <authorList>
            <person name="Suriyachadkun C."/>
        </authorList>
    </citation>
    <scope>NUCLEOTIDE SEQUENCE [LARGE SCALE GENOMIC DNA]</scope>
    <source>
        <strain evidence="2 3">TBRC 11910</strain>
    </source>
</reference>
<dbReference type="Gene3D" id="1.10.443.10">
    <property type="entry name" value="Intergrase catalytic core"/>
    <property type="match status" value="1"/>
</dbReference>
<dbReference type="GO" id="GO:0015074">
    <property type="term" value="P:DNA integration"/>
    <property type="evidence" value="ECO:0007669"/>
    <property type="project" value="InterPro"/>
</dbReference>
<evidence type="ECO:0000256" key="1">
    <source>
        <dbReference type="ARBA" id="ARBA00023172"/>
    </source>
</evidence>
<dbReference type="Proteomes" id="UP000550729">
    <property type="component" value="Unassembled WGS sequence"/>
</dbReference>
<dbReference type="InterPro" id="IPR013762">
    <property type="entry name" value="Integrase-like_cat_sf"/>
</dbReference>
<dbReference type="AlphaFoldDB" id="A0A848L2H6"/>
<keyword evidence="1" id="KW-0233">DNA recombination</keyword>
<proteinExistence type="predicted"/>
<dbReference type="SUPFAM" id="SSF56349">
    <property type="entry name" value="DNA breaking-rejoining enzymes"/>
    <property type="match status" value="1"/>
</dbReference>
<evidence type="ECO:0000313" key="3">
    <source>
        <dbReference type="Proteomes" id="UP000550729"/>
    </source>
</evidence>
<dbReference type="GO" id="GO:0003677">
    <property type="term" value="F:DNA binding"/>
    <property type="evidence" value="ECO:0007669"/>
    <property type="project" value="InterPro"/>
</dbReference>
<keyword evidence="3" id="KW-1185">Reference proteome</keyword>
<comment type="caution">
    <text evidence="2">The sequence shown here is derived from an EMBL/GenBank/DDBJ whole genome shotgun (WGS) entry which is preliminary data.</text>
</comment>